<dbReference type="OMA" id="PKDNHAV"/>
<dbReference type="HOGENOM" id="CLU_030988_9_3_1"/>
<dbReference type="OrthoDB" id="10253686at2759"/>
<dbReference type="GO" id="GO:0005524">
    <property type="term" value="F:ATP binding"/>
    <property type="evidence" value="ECO:0007669"/>
    <property type="project" value="UniProtKB-UniRule"/>
</dbReference>
<sequence length="168" mass="18923">MSSTGENRSSNSTRDSKANISSSRLRKELMDLVMGRDKGISACPVDDTFFKWIATIDGPNDTVYENLKFKLSLKFTTQYPYVPPNIKFISPCYHPNIDSSGNICLDILKDKWTASYDVRSVLLSIQSLLGEPNLDDPLDPEAAANWKKSDFKKIMLMHHAKGEKKSTQ</sequence>
<evidence type="ECO:0000259" key="6">
    <source>
        <dbReference type="PROSITE" id="PS50127"/>
    </source>
</evidence>
<dbReference type="InterPro" id="IPR050113">
    <property type="entry name" value="Ub_conjugating_enzyme"/>
</dbReference>
<dbReference type="STRING" id="32264.T1JPT9"/>
<evidence type="ECO:0000313" key="8">
    <source>
        <dbReference type="Proteomes" id="UP000015104"/>
    </source>
</evidence>
<dbReference type="EnsemblMetazoa" id="tetur01g00780.1">
    <property type="protein sequence ID" value="tetur01g00780.1"/>
    <property type="gene ID" value="tetur01g00780"/>
</dbReference>
<evidence type="ECO:0000313" key="7">
    <source>
        <dbReference type="EnsemblMetazoa" id="tetur01g00780.1"/>
    </source>
</evidence>
<feature type="active site" description="Glycyl thioester intermediate" evidence="3">
    <location>
        <position position="104"/>
    </location>
</feature>
<dbReference type="SMART" id="SM00212">
    <property type="entry name" value="UBCc"/>
    <property type="match status" value="1"/>
</dbReference>
<dbReference type="CDD" id="cd23791">
    <property type="entry name" value="UBCc_UBE2C"/>
    <property type="match status" value="1"/>
</dbReference>
<evidence type="ECO:0000256" key="4">
    <source>
        <dbReference type="RuleBase" id="RU362109"/>
    </source>
</evidence>
<dbReference type="eggNOG" id="KOG0421">
    <property type="taxonomic scope" value="Eukaryota"/>
</dbReference>
<dbReference type="EMBL" id="CAEY01000430">
    <property type="status" value="NOT_ANNOTATED_CDS"/>
    <property type="molecule type" value="Genomic_DNA"/>
</dbReference>
<dbReference type="Pfam" id="PF00179">
    <property type="entry name" value="UQ_con"/>
    <property type="match status" value="1"/>
</dbReference>
<feature type="region of interest" description="Disordered" evidence="5">
    <location>
        <begin position="1"/>
        <end position="21"/>
    </location>
</feature>
<dbReference type="PANTHER" id="PTHR24067">
    <property type="entry name" value="UBIQUITIN-CONJUGATING ENZYME E2"/>
    <property type="match status" value="1"/>
</dbReference>
<dbReference type="InterPro" id="IPR023313">
    <property type="entry name" value="UBQ-conjugating_AS"/>
</dbReference>
<dbReference type="InterPro" id="IPR016135">
    <property type="entry name" value="UBQ-conjugating_enzyme/RWD"/>
</dbReference>
<organism evidence="7 8">
    <name type="scientific">Tetranychus urticae</name>
    <name type="common">Two-spotted spider mite</name>
    <dbReference type="NCBI Taxonomy" id="32264"/>
    <lineage>
        <taxon>Eukaryota</taxon>
        <taxon>Metazoa</taxon>
        <taxon>Ecdysozoa</taxon>
        <taxon>Arthropoda</taxon>
        <taxon>Chelicerata</taxon>
        <taxon>Arachnida</taxon>
        <taxon>Acari</taxon>
        <taxon>Acariformes</taxon>
        <taxon>Trombidiformes</taxon>
        <taxon>Prostigmata</taxon>
        <taxon>Eleutherengona</taxon>
        <taxon>Raphignathae</taxon>
        <taxon>Tetranychoidea</taxon>
        <taxon>Tetranychidae</taxon>
        <taxon>Tetranychus</taxon>
    </lineage>
</organism>
<keyword evidence="4" id="KW-0547">Nucleotide-binding</keyword>
<accession>T1JPT9</accession>
<dbReference type="InterPro" id="IPR000608">
    <property type="entry name" value="UBC"/>
</dbReference>
<evidence type="ECO:0000256" key="2">
    <source>
        <dbReference type="ARBA" id="ARBA00022786"/>
    </source>
</evidence>
<proteinExistence type="inferred from homology"/>
<keyword evidence="2 4" id="KW-0833">Ubl conjugation pathway</keyword>
<dbReference type="KEGG" id="tut:107365481"/>
<feature type="domain" description="UBC core" evidence="6">
    <location>
        <begin position="20"/>
        <end position="165"/>
    </location>
</feature>
<protein>
    <recommendedName>
        <fullName evidence="6">UBC core domain-containing protein</fullName>
    </recommendedName>
</protein>
<evidence type="ECO:0000256" key="1">
    <source>
        <dbReference type="ARBA" id="ARBA00022679"/>
    </source>
</evidence>
<gene>
    <name evidence="7" type="primary">107365481</name>
</gene>
<comment type="similarity">
    <text evidence="4">Belongs to the ubiquitin-conjugating enzyme family.</text>
</comment>
<evidence type="ECO:0000256" key="3">
    <source>
        <dbReference type="PROSITE-ProRule" id="PRU10133"/>
    </source>
</evidence>
<dbReference type="AlphaFoldDB" id="T1JPT9"/>
<dbReference type="PROSITE" id="PS00183">
    <property type="entry name" value="UBC_1"/>
    <property type="match status" value="1"/>
</dbReference>
<keyword evidence="1" id="KW-0808">Transferase</keyword>
<dbReference type="Gene3D" id="3.10.110.10">
    <property type="entry name" value="Ubiquitin Conjugating Enzyme"/>
    <property type="match status" value="1"/>
</dbReference>
<dbReference type="Proteomes" id="UP000015104">
    <property type="component" value="Unassembled WGS sequence"/>
</dbReference>
<reference evidence="8" key="1">
    <citation type="submission" date="2011-08" db="EMBL/GenBank/DDBJ databases">
        <authorList>
            <person name="Rombauts S."/>
        </authorList>
    </citation>
    <scope>NUCLEOTIDE SEQUENCE</scope>
    <source>
        <strain evidence="8">London</strain>
    </source>
</reference>
<keyword evidence="4" id="KW-0067">ATP-binding</keyword>
<reference evidence="7" key="2">
    <citation type="submission" date="2015-06" db="UniProtKB">
        <authorList>
            <consortium name="EnsemblMetazoa"/>
        </authorList>
    </citation>
    <scope>IDENTIFICATION</scope>
</reference>
<evidence type="ECO:0000256" key="5">
    <source>
        <dbReference type="SAM" id="MobiDB-lite"/>
    </source>
</evidence>
<dbReference type="SUPFAM" id="SSF54495">
    <property type="entry name" value="UBC-like"/>
    <property type="match status" value="1"/>
</dbReference>
<dbReference type="PROSITE" id="PS50127">
    <property type="entry name" value="UBC_2"/>
    <property type="match status" value="1"/>
</dbReference>
<dbReference type="GO" id="GO:0016740">
    <property type="term" value="F:transferase activity"/>
    <property type="evidence" value="ECO:0007669"/>
    <property type="project" value="UniProtKB-KW"/>
</dbReference>
<name>T1JPT9_TETUR</name>
<keyword evidence="8" id="KW-1185">Reference proteome</keyword>